<dbReference type="RefSeq" id="WP_377698771.1">
    <property type="nucleotide sequence ID" value="NZ_JBHLWE010000029.1"/>
</dbReference>
<comment type="caution">
    <text evidence="2">The sequence shown here is derived from an EMBL/GenBank/DDBJ whole genome shotgun (WGS) entry which is preliminary data.</text>
</comment>
<evidence type="ECO:0000256" key="1">
    <source>
        <dbReference type="SAM" id="Phobius"/>
    </source>
</evidence>
<gene>
    <name evidence="2" type="ORF">ACFFII_10235</name>
</gene>
<organism evidence="2 3">
    <name type="scientific">Paracoccus niistensis</name>
    <dbReference type="NCBI Taxonomy" id="632935"/>
    <lineage>
        <taxon>Bacteria</taxon>
        <taxon>Pseudomonadati</taxon>
        <taxon>Pseudomonadota</taxon>
        <taxon>Alphaproteobacteria</taxon>
        <taxon>Rhodobacterales</taxon>
        <taxon>Paracoccaceae</taxon>
        <taxon>Paracoccus</taxon>
    </lineage>
</organism>
<dbReference type="EMBL" id="JBHLWE010000029">
    <property type="protein sequence ID" value="MFC0341141.1"/>
    <property type="molecule type" value="Genomic_DNA"/>
</dbReference>
<keyword evidence="1" id="KW-1133">Transmembrane helix</keyword>
<keyword evidence="3" id="KW-1185">Reference proteome</keyword>
<dbReference type="Proteomes" id="UP001589799">
    <property type="component" value="Unassembled WGS sequence"/>
</dbReference>
<name>A0ABV6I4Z0_9RHOB</name>
<accession>A0ABV6I4Z0</accession>
<evidence type="ECO:0000313" key="2">
    <source>
        <dbReference type="EMBL" id="MFC0341141.1"/>
    </source>
</evidence>
<keyword evidence="1" id="KW-0812">Transmembrane</keyword>
<protein>
    <submittedName>
        <fullName evidence="2">Uncharacterized protein</fullName>
    </submittedName>
</protein>
<reference evidence="2 3" key="1">
    <citation type="submission" date="2024-09" db="EMBL/GenBank/DDBJ databases">
        <authorList>
            <person name="Sun Q."/>
            <person name="Mori K."/>
        </authorList>
    </citation>
    <scope>NUCLEOTIDE SEQUENCE [LARGE SCALE GENOMIC DNA]</scope>
    <source>
        <strain evidence="2 3">KCTC 22789</strain>
    </source>
</reference>
<keyword evidence="1" id="KW-0472">Membrane</keyword>
<evidence type="ECO:0000313" key="3">
    <source>
        <dbReference type="Proteomes" id="UP001589799"/>
    </source>
</evidence>
<sequence length="59" mass="6114">MASFLCIVAGIVPAVPAAAWAGTLADVVRLIALLSIVFWHAAAVWTVLLAAVGLWALSR</sequence>
<feature type="transmembrane region" description="Helical" evidence="1">
    <location>
        <begin position="31"/>
        <end position="57"/>
    </location>
</feature>
<proteinExistence type="predicted"/>